<keyword evidence="2 4" id="KW-0808">Transferase</keyword>
<dbReference type="SUPFAM" id="SSF53335">
    <property type="entry name" value="S-adenosyl-L-methionine-dependent methyltransferases"/>
    <property type="match status" value="1"/>
</dbReference>
<organism evidence="4 5">
    <name type="scientific">Rothia nasimurium</name>
    <dbReference type="NCBI Taxonomy" id="85336"/>
    <lineage>
        <taxon>Bacteria</taxon>
        <taxon>Bacillati</taxon>
        <taxon>Actinomycetota</taxon>
        <taxon>Actinomycetes</taxon>
        <taxon>Micrococcales</taxon>
        <taxon>Micrococcaceae</taxon>
        <taxon>Rothia</taxon>
    </lineage>
</organism>
<dbReference type="Gene3D" id="3.40.50.150">
    <property type="entry name" value="Vaccinia Virus protein VP39"/>
    <property type="match status" value="1"/>
</dbReference>
<evidence type="ECO:0000313" key="5">
    <source>
        <dbReference type="Proteomes" id="UP000297951"/>
    </source>
</evidence>
<dbReference type="CDD" id="cd02440">
    <property type="entry name" value="AdoMet_MTases"/>
    <property type="match status" value="1"/>
</dbReference>
<dbReference type="InterPro" id="IPR029063">
    <property type="entry name" value="SAM-dependent_MTases_sf"/>
</dbReference>
<dbReference type="GO" id="GO:0008171">
    <property type="term" value="F:O-methyltransferase activity"/>
    <property type="evidence" value="ECO:0007669"/>
    <property type="project" value="InterPro"/>
</dbReference>
<dbReference type="PANTHER" id="PTHR10509:SF85">
    <property type="entry name" value="O-METHYLTRANSFERASE RV1220C-RELATED"/>
    <property type="match status" value="1"/>
</dbReference>
<gene>
    <name evidence="4" type="ORF">E4U03_10715</name>
</gene>
<reference evidence="4 5" key="1">
    <citation type="submission" date="2019-03" db="EMBL/GenBank/DDBJ databases">
        <title>Diversity of the mouse oral microbiome.</title>
        <authorList>
            <person name="Joseph S."/>
            <person name="Aduse-Opoku J."/>
            <person name="Curtis M."/>
            <person name="Wade W."/>
            <person name="Hashim A."/>
        </authorList>
    </citation>
    <scope>NUCLEOTIDE SEQUENCE [LARGE SCALE GENOMIC DNA]</scope>
    <source>
        <strain evidence="5">irhom_31</strain>
    </source>
</reference>
<dbReference type="Proteomes" id="UP000297951">
    <property type="component" value="Unassembled WGS sequence"/>
</dbReference>
<dbReference type="Pfam" id="PF01596">
    <property type="entry name" value="Methyltransf_3"/>
    <property type="match status" value="1"/>
</dbReference>
<dbReference type="PANTHER" id="PTHR10509">
    <property type="entry name" value="O-METHYLTRANSFERASE-RELATED"/>
    <property type="match status" value="1"/>
</dbReference>
<name>A0A4Y9F0W5_9MICC</name>
<dbReference type="PROSITE" id="PS51682">
    <property type="entry name" value="SAM_OMT_I"/>
    <property type="match status" value="1"/>
</dbReference>
<proteinExistence type="predicted"/>
<comment type="caution">
    <text evidence="4">The sequence shown here is derived from an EMBL/GenBank/DDBJ whole genome shotgun (WGS) entry which is preliminary data.</text>
</comment>
<dbReference type="OrthoDB" id="4774874at2"/>
<sequence length="213" mass="21848">MNTQEQARSWVYAEEFPLEAPVVASARAGAERLDAAPVAPSVASLLTVLAAATKAQHAVEIGCGAGVATASLLTGLAPGAALTAIDIDATRCQATRTLLAAAGLDKSHRVRVITGDATEVLPRLSAASYNLAFIDAGSQLAEQLVYDTLALLEPGGLLILHDPLVGGAVANPTARDAVTVSVRSVLHEVAACTADVFVSLVHAGEGLYLVYKR</sequence>
<keyword evidence="1 4" id="KW-0489">Methyltransferase</keyword>
<evidence type="ECO:0000313" key="4">
    <source>
        <dbReference type="EMBL" id="TFU20720.1"/>
    </source>
</evidence>
<dbReference type="InterPro" id="IPR050362">
    <property type="entry name" value="Cation-dep_OMT"/>
</dbReference>
<dbReference type="EMBL" id="SPQC01000048">
    <property type="protein sequence ID" value="TFU20720.1"/>
    <property type="molecule type" value="Genomic_DNA"/>
</dbReference>
<dbReference type="GO" id="GO:0032259">
    <property type="term" value="P:methylation"/>
    <property type="evidence" value="ECO:0007669"/>
    <property type="project" value="UniProtKB-KW"/>
</dbReference>
<evidence type="ECO:0000256" key="2">
    <source>
        <dbReference type="ARBA" id="ARBA00022679"/>
    </source>
</evidence>
<dbReference type="AlphaFoldDB" id="A0A4Y9F0W5"/>
<dbReference type="RefSeq" id="WP_135013725.1">
    <property type="nucleotide sequence ID" value="NZ_JADGLK010000048.1"/>
</dbReference>
<dbReference type="InterPro" id="IPR002935">
    <property type="entry name" value="SAM_O-MeTrfase"/>
</dbReference>
<dbReference type="GO" id="GO:0008757">
    <property type="term" value="F:S-adenosylmethionine-dependent methyltransferase activity"/>
    <property type="evidence" value="ECO:0007669"/>
    <property type="project" value="TreeGrafter"/>
</dbReference>
<dbReference type="STRING" id="85336.A7979_08275"/>
<protein>
    <submittedName>
        <fullName evidence="4">Methyltransferase domain-containing protein</fullName>
    </submittedName>
</protein>
<evidence type="ECO:0000256" key="3">
    <source>
        <dbReference type="ARBA" id="ARBA00022691"/>
    </source>
</evidence>
<accession>A0A4Y9F0W5</accession>
<keyword evidence="3" id="KW-0949">S-adenosyl-L-methionine</keyword>
<evidence type="ECO:0000256" key="1">
    <source>
        <dbReference type="ARBA" id="ARBA00022603"/>
    </source>
</evidence>